<dbReference type="Proteomes" id="UP000887565">
    <property type="component" value="Unplaced"/>
</dbReference>
<accession>A0A915KLS2</accession>
<name>A0A915KLS2_ROMCU</name>
<reference evidence="2" key="1">
    <citation type="submission" date="2022-11" db="UniProtKB">
        <authorList>
            <consortium name="WormBaseParasite"/>
        </authorList>
    </citation>
    <scope>IDENTIFICATION</scope>
</reference>
<sequence>MGFARGLAITDTLEEGWAFKSQTICKTLIAKQKRFLLGILNAGILLNYATFDFEAGTPSQRQSNFLHDHILFNQLSWSEVRSDSSALFTRFTPFCHNASCWQTRRASRSENYHLPTKWLNHFQTVKHIQKCTTPVLTMGINRDMNTTKIGTTQA</sequence>
<dbReference type="WBParaSite" id="nRc.2.0.1.t39383-RA">
    <property type="protein sequence ID" value="nRc.2.0.1.t39383-RA"/>
    <property type="gene ID" value="nRc.2.0.1.g39383"/>
</dbReference>
<dbReference type="AlphaFoldDB" id="A0A915KLS2"/>
<organism evidence="1 2">
    <name type="scientific">Romanomermis culicivorax</name>
    <name type="common">Nematode worm</name>
    <dbReference type="NCBI Taxonomy" id="13658"/>
    <lineage>
        <taxon>Eukaryota</taxon>
        <taxon>Metazoa</taxon>
        <taxon>Ecdysozoa</taxon>
        <taxon>Nematoda</taxon>
        <taxon>Enoplea</taxon>
        <taxon>Dorylaimia</taxon>
        <taxon>Mermithida</taxon>
        <taxon>Mermithoidea</taxon>
        <taxon>Mermithidae</taxon>
        <taxon>Romanomermis</taxon>
    </lineage>
</organism>
<protein>
    <submittedName>
        <fullName evidence="2">Uncharacterized protein</fullName>
    </submittedName>
</protein>
<keyword evidence="1" id="KW-1185">Reference proteome</keyword>
<evidence type="ECO:0000313" key="1">
    <source>
        <dbReference type="Proteomes" id="UP000887565"/>
    </source>
</evidence>
<evidence type="ECO:0000313" key="2">
    <source>
        <dbReference type="WBParaSite" id="nRc.2.0.1.t39383-RA"/>
    </source>
</evidence>
<proteinExistence type="predicted"/>